<feature type="region of interest" description="Disordered" evidence="1">
    <location>
        <begin position="131"/>
        <end position="155"/>
    </location>
</feature>
<dbReference type="AlphaFoldDB" id="A0A9Q0UIH7"/>
<dbReference type="OrthoDB" id="10525956at2759"/>
<evidence type="ECO:0000313" key="3">
    <source>
        <dbReference type="Proteomes" id="UP001151529"/>
    </source>
</evidence>
<comment type="caution">
    <text evidence="2">The sequence shown here is derived from an EMBL/GenBank/DDBJ whole genome shotgun (WGS) entry which is preliminary data.</text>
</comment>
<organism evidence="2 3">
    <name type="scientific">Salix viminalis</name>
    <name type="common">Common osier</name>
    <name type="synonym">Basket willow</name>
    <dbReference type="NCBI Taxonomy" id="40686"/>
    <lineage>
        <taxon>Eukaryota</taxon>
        <taxon>Viridiplantae</taxon>
        <taxon>Streptophyta</taxon>
        <taxon>Embryophyta</taxon>
        <taxon>Tracheophyta</taxon>
        <taxon>Spermatophyta</taxon>
        <taxon>Magnoliopsida</taxon>
        <taxon>eudicotyledons</taxon>
        <taxon>Gunneridae</taxon>
        <taxon>Pentapetalae</taxon>
        <taxon>rosids</taxon>
        <taxon>fabids</taxon>
        <taxon>Malpighiales</taxon>
        <taxon>Salicaceae</taxon>
        <taxon>Saliceae</taxon>
        <taxon>Salix</taxon>
    </lineage>
</organism>
<evidence type="ECO:0000256" key="1">
    <source>
        <dbReference type="SAM" id="MobiDB-lite"/>
    </source>
</evidence>
<sequence length="155" mass="17811">MAGYNCHWDHLLAASLGDTEERTGFHVNVHSVSTDYNSNFLSILVERNPSLGKCWWRCFVDGWALLCIMGQEQRRWEKLTFKRRIPSSHVMCIYFILLKKQSVIAMVLLDQCVISKTNEVLSRKCSPISGMTNPLSSNTMAKPKKEERQSEKKLS</sequence>
<protein>
    <submittedName>
        <fullName evidence="2">Uncharacterized protein</fullName>
    </submittedName>
</protein>
<gene>
    <name evidence="2" type="ORF">OIU85_021425</name>
</gene>
<dbReference type="Proteomes" id="UP001151529">
    <property type="component" value="Chromosome 2"/>
</dbReference>
<proteinExistence type="predicted"/>
<reference evidence="2" key="1">
    <citation type="submission" date="2022-11" db="EMBL/GenBank/DDBJ databases">
        <authorList>
            <person name="Hyden B.L."/>
            <person name="Feng K."/>
            <person name="Yates T."/>
            <person name="Jawdy S."/>
            <person name="Smart L.B."/>
            <person name="Muchero W."/>
        </authorList>
    </citation>
    <scope>NUCLEOTIDE SEQUENCE</scope>
    <source>
        <tissue evidence="2">Shoot tip</tissue>
    </source>
</reference>
<feature type="compositionally biased region" description="Basic and acidic residues" evidence="1">
    <location>
        <begin position="143"/>
        <end position="155"/>
    </location>
</feature>
<dbReference type="EMBL" id="JAPFFL010000004">
    <property type="protein sequence ID" value="KAJ6730626.1"/>
    <property type="molecule type" value="Genomic_DNA"/>
</dbReference>
<keyword evidence="3" id="KW-1185">Reference proteome</keyword>
<reference evidence="2" key="2">
    <citation type="journal article" date="2023" name="Int. J. Mol. Sci.">
        <title>De Novo Assembly and Annotation of 11 Diverse Shrub Willow (Salix) Genomes Reveals Novel Gene Organization in Sex-Linked Regions.</title>
        <authorList>
            <person name="Hyden B."/>
            <person name="Feng K."/>
            <person name="Yates T.B."/>
            <person name="Jawdy S."/>
            <person name="Cereghino C."/>
            <person name="Smart L.B."/>
            <person name="Muchero W."/>
        </authorList>
    </citation>
    <scope>NUCLEOTIDE SEQUENCE [LARGE SCALE GENOMIC DNA]</scope>
    <source>
        <tissue evidence="2">Shoot tip</tissue>
    </source>
</reference>
<feature type="compositionally biased region" description="Polar residues" evidence="1">
    <location>
        <begin position="131"/>
        <end position="140"/>
    </location>
</feature>
<name>A0A9Q0UIH7_SALVM</name>
<evidence type="ECO:0000313" key="2">
    <source>
        <dbReference type="EMBL" id="KAJ6730626.1"/>
    </source>
</evidence>
<accession>A0A9Q0UIH7</accession>